<dbReference type="PIRSF" id="PIRSF000161">
    <property type="entry name" value="DHPR"/>
    <property type="match status" value="1"/>
</dbReference>
<evidence type="ECO:0000259" key="13">
    <source>
        <dbReference type="Pfam" id="PF05173"/>
    </source>
</evidence>
<comment type="catalytic activity">
    <reaction evidence="10">
        <text>(S)-2,3,4,5-tetrahydrodipicolinate + NADP(+) + H2O = (2S,4S)-4-hydroxy-2,3,4,5-tetrahydrodipicolinate + NADPH + H(+)</text>
        <dbReference type="Rhea" id="RHEA:35331"/>
        <dbReference type="ChEBI" id="CHEBI:15377"/>
        <dbReference type="ChEBI" id="CHEBI:15378"/>
        <dbReference type="ChEBI" id="CHEBI:16845"/>
        <dbReference type="ChEBI" id="CHEBI:57783"/>
        <dbReference type="ChEBI" id="CHEBI:58349"/>
        <dbReference type="ChEBI" id="CHEBI:67139"/>
        <dbReference type="EC" id="1.17.1.8"/>
    </reaction>
</comment>
<dbReference type="InterPro" id="IPR000846">
    <property type="entry name" value="DapB_N"/>
</dbReference>
<dbReference type="GO" id="GO:0019877">
    <property type="term" value="P:diaminopimelate biosynthetic process"/>
    <property type="evidence" value="ECO:0007669"/>
    <property type="project" value="UniProtKB-KW"/>
</dbReference>
<dbReference type="InterPro" id="IPR022663">
    <property type="entry name" value="DapB_C"/>
</dbReference>
<dbReference type="Proteomes" id="UP000199662">
    <property type="component" value="Unassembled WGS sequence"/>
</dbReference>
<gene>
    <name evidence="14" type="ORF">SAMN05660742_11625</name>
</gene>
<dbReference type="EC" id="1.17.1.8" evidence="9"/>
<keyword evidence="4" id="KW-0220">Diaminopimelate biosynthesis</keyword>
<evidence type="ECO:0000256" key="5">
    <source>
        <dbReference type="ARBA" id="ARBA00023002"/>
    </source>
</evidence>
<keyword evidence="5" id="KW-0560">Oxidoreductase</keyword>
<protein>
    <recommendedName>
        <fullName evidence="9">4-hydroxy-tetrahydrodipicolinate reductase</fullName>
        <ecNumber evidence="9">1.17.1.8</ecNumber>
    </recommendedName>
</protein>
<reference evidence="15" key="1">
    <citation type="submission" date="2016-10" db="EMBL/GenBank/DDBJ databases">
        <authorList>
            <person name="Varghese N."/>
            <person name="Submissions S."/>
        </authorList>
    </citation>
    <scope>NUCLEOTIDE SEQUENCE [LARGE SCALE GENOMIC DNA]</scope>
    <source>
        <strain evidence="15">DSM 2179</strain>
    </source>
</reference>
<evidence type="ECO:0000256" key="2">
    <source>
        <dbReference type="ARBA" id="ARBA00022605"/>
    </source>
</evidence>
<keyword evidence="3" id="KW-0521">NADP</keyword>
<dbReference type="InterPro" id="IPR036291">
    <property type="entry name" value="NAD(P)-bd_dom_sf"/>
</dbReference>
<comment type="pathway">
    <text evidence="8">Amino-acid biosynthesis; L-lysine biosynthesis via DAP pathway; (S)-tetrahydrodipicolinate from L-aspartate: step 4/4.</text>
</comment>
<dbReference type="PANTHER" id="PTHR20836:SF0">
    <property type="entry name" value="4-HYDROXY-TETRAHYDRODIPICOLINATE REDUCTASE 1, CHLOROPLASTIC-RELATED"/>
    <property type="match status" value="1"/>
</dbReference>
<keyword evidence="2" id="KW-0028">Amino-acid biosynthesis</keyword>
<name>A0A1H7BMQ4_9FIRM</name>
<proteinExistence type="inferred from homology"/>
<evidence type="ECO:0000259" key="12">
    <source>
        <dbReference type="Pfam" id="PF01113"/>
    </source>
</evidence>
<sequence>MGKIKMGLFGFGKTGKIVANQIMGETDCILEWVIRQHKEEPKYASQLLGYEFKQGKIFGKNDITEDFFCKNPVDVIIDFSSGKAVYEYYAAAQIGIPIVSAISKYEPEDLAALKSYATKTAVLYSPNITVGINILMVAAQILQNIAPHADIEIVEEHFKEKKEVSGTAKKMAEVLSLKQNNIHSIRVGKTIGKHDIIFGFPNQTLRLMHESVDRAAFGQGAIFAAKFLIKQSPGLYSMEQIVSEMFKKHIPVY</sequence>
<evidence type="ECO:0000256" key="3">
    <source>
        <dbReference type="ARBA" id="ARBA00022857"/>
    </source>
</evidence>
<evidence type="ECO:0000256" key="4">
    <source>
        <dbReference type="ARBA" id="ARBA00022915"/>
    </source>
</evidence>
<keyword evidence="6" id="KW-0520">NAD</keyword>
<evidence type="ECO:0000256" key="9">
    <source>
        <dbReference type="ARBA" id="ARBA00038983"/>
    </source>
</evidence>
<comment type="catalytic activity">
    <reaction evidence="11">
        <text>(S)-2,3,4,5-tetrahydrodipicolinate + NAD(+) + H2O = (2S,4S)-4-hydroxy-2,3,4,5-tetrahydrodipicolinate + NADH + H(+)</text>
        <dbReference type="Rhea" id="RHEA:35323"/>
        <dbReference type="ChEBI" id="CHEBI:15377"/>
        <dbReference type="ChEBI" id="CHEBI:15378"/>
        <dbReference type="ChEBI" id="CHEBI:16845"/>
        <dbReference type="ChEBI" id="CHEBI:57540"/>
        <dbReference type="ChEBI" id="CHEBI:57945"/>
        <dbReference type="ChEBI" id="CHEBI:67139"/>
        <dbReference type="EC" id="1.17.1.8"/>
    </reaction>
</comment>
<keyword evidence="7" id="KW-0457">Lysine biosynthesis</keyword>
<organism evidence="14 15">
    <name type="scientific">Propionispira arboris</name>
    <dbReference type="NCBI Taxonomy" id="84035"/>
    <lineage>
        <taxon>Bacteria</taxon>
        <taxon>Bacillati</taxon>
        <taxon>Bacillota</taxon>
        <taxon>Negativicutes</taxon>
        <taxon>Selenomonadales</taxon>
        <taxon>Selenomonadaceae</taxon>
        <taxon>Propionispira</taxon>
    </lineage>
</organism>
<evidence type="ECO:0000313" key="14">
    <source>
        <dbReference type="EMBL" id="SEJ75510.1"/>
    </source>
</evidence>
<dbReference type="Gene3D" id="3.30.360.10">
    <property type="entry name" value="Dihydrodipicolinate Reductase, domain 2"/>
    <property type="match status" value="1"/>
</dbReference>
<dbReference type="GO" id="GO:0009089">
    <property type="term" value="P:lysine biosynthetic process via diaminopimelate"/>
    <property type="evidence" value="ECO:0007669"/>
    <property type="project" value="InterPro"/>
</dbReference>
<evidence type="ECO:0000313" key="15">
    <source>
        <dbReference type="Proteomes" id="UP000199662"/>
    </source>
</evidence>
<dbReference type="InterPro" id="IPR023940">
    <property type="entry name" value="DHDPR_bac"/>
</dbReference>
<evidence type="ECO:0000256" key="7">
    <source>
        <dbReference type="ARBA" id="ARBA00023154"/>
    </source>
</evidence>
<keyword evidence="15" id="KW-1185">Reference proteome</keyword>
<comment type="similarity">
    <text evidence="1">Belongs to the DapB family.</text>
</comment>
<evidence type="ECO:0000256" key="6">
    <source>
        <dbReference type="ARBA" id="ARBA00023027"/>
    </source>
</evidence>
<dbReference type="SUPFAM" id="SSF51735">
    <property type="entry name" value="NAD(P)-binding Rossmann-fold domains"/>
    <property type="match status" value="1"/>
</dbReference>
<evidence type="ECO:0000256" key="10">
    <source>
        <dbReference type="ARBA" id="ARBA00049080"/>
    </source>
</evidence>
<dbReference type="EMBL" id="FNZK01000016">
    <property type="protein sequence ID" value="SEJ75510.1"/>
    <property type="molecule type" value="Genomic_DNA"/>
</dbReference>
<dbReference type="GO" id="GO:0005829">
    <property type="term" value="C:cytosol"/>
    <property type="evidence" value="ECO:0007669"/>
    <property type="project" value="TreeGrafter"/>
</dbReference>
<evidence type="ECO:0000256" key="1">
    <source>
        <dbReference type="ARBA" id="ARBA00006642"/>
    </source>
</evidence>
<dbReference type="PANTHER" id="PTHR20836">
    <property type="entry name" value="DIHYDRODIPICOLINATE REDUCTASE"/>
    <property type="match status" value="1"/>
</dbReference>
<dbReference type="RefSeq" id="WP_091833267.1">
    <property type="nucleotide sequence ID" value="NZ_FNZK01000016.1"/>
</dbReference>
<dbReference type="AlphaFoldDB" id="A0A1H7BMQ4"/>
<dbReference type="GO" id="GO:0008839">
    <property type="term" value="F:4-hydroxy-tetrahydrodipicolinate reductase"/>
    <property type="evidence" value="ECO:0007669"/>
    <property type="project" value="UniProtKB-EC"/>
</dbReference>
<accession>A0A1H7BMQ4</accession>
<dbReference type="Pfam" id="PF01113">
    <property type="entry name" value="DapB_N"/>
    <property type="match status" value="1"/>
</dbReference>
<feature type="domain" description="Dihydrodipicolinate reductase N-terminal" evidence="12">
    <location>
        <begin position="4"/>
        <end position="127"/>
    </location>
</feature>
<evidence type="ECO:0000256" key="11">
    <source>
        <dbReference type="ARBA" id="ARBA00049396"/>
    </source>
</evidence>
<dbReference type="Pfam" id="PF05173">
    <property type="entry name" value="DapB_C"/>
    <property type="match status" value="1"/>
</dbReference>
<dbReference type="STRING" id="84035.SAMN05660742_11625"/>
<evidence type="ECO:0000256" key="8">
    <source>
        <dbReference type="ARBA" id="ARBA00037922"/>
    </source>
</evidence>
<dbReference type="SUPFAM" id="SSF55347">
    <property type="entry name" value="Glyceraldehyde-3-phosphate dehydrogenase-like, C-terminal domain"/>
    <property type="match status" value="1"/>
</dbReference>
<dbReference type="Gene3D" id="3.40.50.720">
    <property type="entry name" value="NAD(P)-binding Rossmann-like Domain"/>
    <property type="match status" value="1"/>
</dbReference>
<feature type="domain" description="Dihydrodipicolinate reductase C-terminal" evidence="13">
    <location>
        <begin position="131"/>
        <end position="241"/>
    </location>
</feature>